<dbReference type="Pfam" id="PF13365">
    <property type="entry name" value="Trypsin_2"/>
    <property type="match status" value="2"/>
</dbReference>
<keyword evidence="2" id="KW-0677">Repeat</keyword>
<evidence type="ECO:0000256" key="3">
    <source>
        <dbReference type="SAM" id="MobiDB-lite"/>
    </source>
</evidence>
<evidence type="ECO:0000313" key="5">
    <source>
        <dbReference type="EMBL" id="KXN72377.1"/>
    </source>
</evidence>
<dbReference type="OrthoDB" id="4217619at2759"/>
<evidence type="ECO:0000256" key="1">
    <source>
        <dbReference type="ARBA" id="ARBA00010541"/>
    </source>
</evidence>
<dbReference type="InterPro" id="IPR001478">
    <property type="entry name" value="PDZ"/>
</dbReference>
<dbReference type="InterPro" id="IPR009003">
    <property type="entry name" value="Peptidase_S1_PA"/>
</dbReference>
<keyword evidence="6" id="KW-1185">Reference proteome</keyword>
<dbReference type="Proteomes" id="UP000070444">
    <property type="component" value="Unassembled WGS sequence"/>
</dbReference>
<dbReference type="GO" id="GO:0120174">
    <property type="term" value="P:stress-induced homeostatically regulated protein degradation pathway"/>
    <property type="evidence" value="ECO:0007669"/>
    <property type="project" value="EnsemblFungi"/>
</dbReference>
<feature type="domain" description="PDZ" evidence="4">
    <location>
        <begin position="300"/>
        <end position="378"/>
    </location>
</feature>
<reference evidence="5 6" key="1">
    <citation type="journal article" date="2015" name="Genome Biol. Evol.">
        <title>Phylogenomic analyses indicate that early fungi evolved digesting cell walls of algal ancestors of land plants.</title>
        <authorList>
            <person name="Chang Y."/>
            <person name="Wang S."/>
            <person name="Sekimoto S."/>
            <person name="Aerts A.L."/>
            <person name="Choi C."/>
            <person name="Clum A."/>
            <person name="LaButti K.M."/>
            <person name="Lindquist E.A."/>
            <person name="Yee Ngan C."/>
            <person name="Ohm R.A."/>
            <person name="Salamov A.A."/>
            <person name="Grigoriev I.V."/>
            <person name="Spatafora J.W."/>
            <person name="Berbee M.L."/>
        </authorList>
    </citation>
    <scope>NUCLEOTIDE SEQUENCE [LARGE SCALE GENOMIC DNA]</scope>
    <source>
        <strain evidence="5 6">NRRL 28638</strain>
    </source>
</reference>
<keyword evidence="5" id="KW-0378">Hydrolase</keyword>
<gene>
    <name evidence="5" type="ORF">CONCODRAFT_56442</name>
</gene>
<dbReference type="SUPFAM" id="SSF50156">
    <property type="entry name" value="PDZ domain-like"/>
    <property type="match status" value="2"/>
</dbReference>
<keyword evidence="5" id="KW-0645">Protease</keyword>
<dbReference type="Pfam" id="PF12812">
    <property type="entry name" value="PDZ_1"/>
    <property type="match status" value="2"/>
</dbReference>
<dbReference type="STRING" id="796925.A0A137PBJ3"/>
<feature type="domain" description="PDZ" evidence="4">
    <location>
        <begin position="870"/>
        <end position="951"/>
    </location>
</feature>
<dbReference type="Gene3D" id="2.30.42.10">
    <property type="match status" value="1"/>
</dbReference>
<dbReference type="Gene3D" id="2.40.10.120">
    <property type="match status" value="2"/>
</dbReference>
<dbReference type="AlphaFoldDB" id="A0A137PBJ3"/>
<organism evidence="5 6">
    <name type="scientific">Conidiobolus coronatus (strain ATCC 28846 / CBS 209.66 / NRRL 28638)</name>
    <name type="common">Delacroixia coronata</name>
    <dbReference type="NCBI Taxonomy" id="796925"/>
    <lineage>
        <taxon>Eukaryota</taxon>
        <taxon>Fungi</taxon>
        <taxon>Fungi incertae sedis</taxon>
        <taxon>Zoopagomycota</taxon>
        <taxon>Entomophthoromycotina</taxon>
        <taxon>Entomophthoromycetes</taxon>
        <taxon>Entomophthorales</taxon>
        <taxon>Ancylistaceae</taxon>
        <taxon>Conidiobolus</taxon>
    </lineage>
</organism>
<dbReference type="InterPro" id="IPR025926">
    <property type="entry name" value="PDZ-like_dom"/>
</dbReference>
<dbReference type="GO" id="GO:0034605">
    <property type="term" value="P:cellular response to heat"/>
    <property type="evidence" value="ECO:0007669"/>
    <property type="project" value="EnsemblFungi"/>
</dbReference>
<dbReference type="CDD" id="cd06786">
    <property type="entry name" value="cpPDZ1_ScNma111-like"/>
    <property type="match status" value="1"/>
</dbReference>
<comment type="similarity">
    <text evidence="1">Belongs to the peptidase S1C family.</text>
</comment>
<name>A0A137PBJ3_CONC2</name>
<dbReference type="InterPro" id="IPR001940">
    <property type="entry name" value="Peptidase_S1C"/>
</dbReference>
<dbReference type="GO" id="GO:0006629">
    <property type="term" value="P:lipid metabolic process"/>
    <property type="evidence" value="ECO:0007669"/>
    <property type="project" value="EnsemblFungi"/>
</dbReference>
<evidence type="ECO:0000256" key="2">
    <source>
        <dbReference type="ARBA" id="ARBA00022737"/>
    </source>
</evidence>
<dbReference type="GO" id="GO:0006915">
    <property type="term" value="P:apoptotic process"/>
    <property type="evidence" value="ECO:0007669"/>
    <property type="project" value="EnsemblFungi"/>
</dbReference>
<dbReference type="SUPFAM" id="SSF50494">
    <property type="entry name" value="Trypsin-like serine proteases"/>
    <property type="match status" value="2"/>
</dbReference>
<protein>
    <submittedName>
        <fullName evidence="5">Trypsin-like serine protease</fullName>
    </submittedName>
</protein>
<dbReference type="GO" id="GO:0005634">
    <property type="term" value="C:nucleus"/>
    <property type="evidence" value="ECO:0007669"/>
    <property type="project" value="EnsemblFungi"/>
</dbReference>
<proteinExistence type="inferred from homology"/>
<dbReference type="OMA" id="FWGHCVF"/>
<dbReference type="GO" id="GO:0004252">
    <property type="term" value="F:serine-type endopeptidase activity"/>
    <property type="evidence" value="ECO:0007669"/>
    <property type="project" value="EnsemblFungi"/>
</dbReference>
<dbReference type="PANTHER" id="PTHR46366:SF8">
    <property type="entry name" value="PRO-APOPTOTIC SERINE PROTEASE NMA111"/>
    <property type="match status" value="1"/>
</dbReference>
<dbReference type="PRINTS" id="PR00834">
    <property type="entry name" value="PROTEASES2C"/>
</dbReference>
<accession>A0A137PBJ3</accession>
<feature type="compositionally biased region" description="Polar residues" evidence="3">
    <location>
        <begin position="1"/>
        <end position="24"/>
    </location>
</feature>
<evidence type="ECO:0000313" key="6">
    <source>
        <dbReference type="Proteomes" id="UP000070444"/>
    </source>
</evidence>
<sequence length="994" mass="110326">MSQQYTNPTRVSDNTSSAINNNGRVDSPVCKSQEIPPTDPEFRQQLKRPRTHSTDDLNGVLSNPVISDLPQWQNVLEKAITAIVSIRFCQVMAFDTEGPTSSEGTGFIVDAENGLILTNRHIVCSGPFVGEAIAHDHEEFEVYPVYRDPIHDFGFLKFNPKDIKYMHIHQIDLRPDLAKVGIDIRVVGNDAGEKLSILAGSISRINRNAPHYGELTYNDFNTFYLQAASSTSGGSSGSPVLNIDGHAVALQAGGRTEAATDFFLPLDRVKRALGFVQKSLTVPRGTIQTRFVHRPFDEARRLGLSSEFEDQIRRSYPDEIGTLVVEQVLPKGPAHGLIRESDILISINGNLVTKFVDLEEVLDSSIDGTITVVVDRGGKPHTVEVNIQDLHSITPNRLLEVGGAQLNDLSYQLACHYGQPVEGVYVSSASGIFKLGNSGLGAIITSVDDHPTPNLDTFIEVMKSIPDCKRFPVVYHSIADVHTTDWILTVMDRHWSSMTLYTRNDTTGIWDSKKVGEYVEPLPLVPKTASFVDIETHSVPAQVLKHSVVRISYFTPVKIDGFPRSRTRGGGIILDAEKGLVVTSRNVIPFDIGDIYITFAESIVIPGKVEFLHPSYNFAILSYDPKFIGETPVKTPKISETRLSQGNSVYLVGFNQNFRVFATKTVVSDITNVTIPEDATPRFRSINLDTITLDTPLAHSSSTGILSDEEGNIQGLWLTFLGEKSSNHYDNEYHMGIHISTVLPALKSLQEGKFPLLYSLNVELSFVNLVQARHLELPEEWIARIENTGATERAVYQVRRTEVGSQSSQVLQTLDLILTLNGKILSKMSDIDELSHLPELDITILRGKKILDLKVKQDLVQGNGTDRIVIWAGTIIQAPHKAVLQQSTTLPSRVYISGKSTGGPGYHYGLDVTMWITHINDVPTPDLDTFIEAIKDLPDNTYVRVRVMSFDGIPGVFSIKTNYHYWPTTELVKDSSERFGWKKNRLNSTLMEED</sequence>
<dbReference type="InterPro" id="IPR036034">
    <property type="entry name" value="PDZ_sf"/>
</dbReference>
<dbReference type="EMBL" id="KQ964454">
    <property type="protein sequence ID" value="KXN72377.1"/>
    <property type="molecule type" value="Genomic_DNA"/>
</dbReference>
<feature type="region of interest" description="Disordered" evidence="3">
    <location>
        <begin position="1"/>
        <end position="56"/>
    </location>
</feature>
<feature type="domain" description="PDZ" evidence="4">
    <location>
        <begin position="779"/>
        <end position="848"/>
    </location>
</feature>
<dbReference type="CDD" id="cd06719">
    <property type="entry name" value="PDZ2-4_Nma111p-like"/>
    <property type="match status" value="1"/>
</dbReference>
<dbReference type="SMART" id="SM00228">
    <property type="entry name" value="PDZ"/>
    <property type="match status" value="3"/>
</dbReference>
<dbReference type="PANTHER" id="PTHR46366">
    <property type="entry name" value="PRO-APOPTOTIC SERINE PROTEASE NMA111"/>
    <property type="match status" value="1"/>
</dbReference>
<evidence type="ECO:0000259" key="4">
    <source>
        <dbReference type="SMART" id="SM00228"/>
    </source>
</evidence>